<evidence type="ECO:0000256" key="2">
    <source>
        <dbReference type="SAM" id="SignalP"/>
    </source>
</evidence>
<sequence length="557" mass="59753">MRSSSLMQAMAMVVIALLLTACGHDSDTVAAITVIDRTPPLLTTDSGFVDGYTAVAAVFVSGQVQDSSGIKSLTYTLNEAPAQTLTVDAKGYFDDRILLSLGNNKLTLEATDNAGNMMRSTKTLYLGNTVAAGGSHTGALRDGQLYAWGRNNYGQIGLGLTTKTTDVMGHPDTPMIVNHAPKNLISINYNQNHSLAIDQKGQVYSWGADKYGQLGRGKIGRDDCREIEDCRLDISPIAGIDDAVMVAAGYKHNLVLTKDGSVWSFGANTQGQLGTGSSASSSTPIRVDFSNANDVGHIVQVVASANSSYALDDKGQVWGWGSDAYANLGDGKTCTATNSCLNIHATPTRIQVLDNNPTKSNATHYKEKVIQLAAGRDHVLALTNTESVYGWGLNDTSQLGYNGQASKDTKDAWTDIIVTPTKLPWFTNKEVRRIYANGHASYALLDNVSMGTDSKANGVVYAWGAFGETNSTGKTVYNNLDEPTNKLLHLKNIDTMAVGIMHLIAHEKPSSQNGISNSKNGSFLTWGWSFEGALGNKDTTHIWMYNTPTPVHLPSQI</sequence>
<keyword evidence="5" id="KW-1185">Reference proteome</keyword>
<dbReference type="Pfam" id="PF25390">
    <property type="entry name" value="WD40_RLD"/>
    <property type="match status" value="1"/>
</dbReference>
<accession>A0ABN4N092</accession>
<evidence type="ECO:0000313" key="5">
    <source>
        <dbReference type="Proteomes" id="UP000076104"/>
    </source>
</evidence>
<dbReference type="Gene3D" id="2.130.10.30">
    <property type="entry name" value="Regulator of chromosome condensation 1/beta-lactamase-inhibitor protein II"/>
    <property type="match status" value="2"/>
</dbReference>
<dbReference type="InterPro" id="IPR051210">
    <property type="entry name" value="Ub_ligase/GEF_domain"/>
</dbReference>
<dbReference type="SUPFAM" id="SSF50985">
    <property type="entry name" value="RCC1/BLIP-II"/>
    <property type="match status" value="1"/>
</dbReference>
<name>A0ABN4N092_9GAMM</name>
<feature type="signal peptide" evidence="2">
    <location>
        <begin position="1"/>
        <end position="23"/>
    </location>
</feature>
<protein>
    <submittedName>
        <fullName evidence="4">Chromosome condensation regulator RCC1</fullName>
    </submittedName>
</protein>
<reference evidence="4 5" key="1">
    <citation type="submission" date="2016-03" db="EMBL/GenBank/DDBJ databases">
        <title>Genome sequencing of Psychrobacter alimentarius PAMC 27889.</title>
        <authorList>
            <person name="Lee J."/>
            <person name="Kim O.-S."/>
        </authorList>
    </citation>
    <scope>NUCLEOTIDE SEQUENCE [LARGE SCALE GENOMIC DNA]</scope>
    <source>
        <strain evidence="4 5">PAMC 27889</strain>
    </source>
</reference>
<keyword evidence="2" id="KW-0732">Signal</keyword>
<dbReference type="PANTHER" id="PTHR22870:SF408">
    <property type="entry name" value="OS09G0560450 PROTEIN"/>
    <property type="match status" value="1"/>
</dbReference>
<dbReference type="PRINTS" id="PR00633">
    <property type="entry name" value="RCCNDNSATION"/>
</dbReference>
<dbReference type="InterPro" id="IPR009091">
    <property type="entry name" value="RCC1/BLIP-II"/>
</dbReference>
<evidence type="ECO:0000313" key="4">
    <source>
        <dbReference type="EMBL" id="AMT96356.1"/>
    </source>
</evidence>
<evidence type="ECO:0000259" key="3">
    <source>
        <dbReference type="Pfam" id="PF25390"/>
    </source>
</evidence>
<dbReference type="Pfam" id="PF00415">
    <property type="entry name" value="RCC1"/>
    <property type="match status" value="1"/>
</dbReference>
<dbReference type="EMBL" id="CP014945">
    <property type="protein sequence ID" value="AMT96356.1"/>
    <property type="molecule type" value="Genomic_DNA"/>
</dbReference>
<evidence type="ECO:0000256" key="1">
    <source>
        <dbReference type="ARBA" id="ARBA00022737"/>
    </source>
</evidence>
<dbReference type="GeneID" id="33060702"/>
<dbReference type="InterPro" id="IPR000408">
    <property type="entry name" value="Reg_chr_condens"/>
</dbReference>
<organism evidence="4 5">
    <name type="scientific">Psychrobacter alimentarius</name>
    <dbReference type="NCBI Taxonomy" id="261164"/>
    <lineage>
        <taxon>Bacteria</taxon>
        <taxon>Pseudomonadati</taxon>
        <taxon>Pseudomonadota</taxon>
        <taxon>Gammaproteobacteria</taxon>
        <taxon>Moraxellales</taxon>
        <taxon>Moraxellaceae</taxon>
        <taxon>Psychrobacter</taxon>
    </lineage>
</organism>
<keyword evidence="1" id="KW-0677">Repeat</keyword>
<gene>
    <name evidence="4" type="ORF">A3K91_0734</name>
</gene>
<dbReference type="Gene3D" id="2.60.40.10">
    <property type="entry name" value="Immunoglobulins"/>
    <property type="match status" value="1"/>
</dbReference>
<dbReference type="Pfam" id="PF09136">
    <property type="entry name" value="Glucodextran_B"/>
    <property type="match status" value="1"/>
</dbReference>
<dbReference type="PANTHER" id="PTHR22870">
    <property type="entry name" value="REGULATOR OF CHROMOSOME CONDENSATION"/>
    <property type="match status" value="1"/>
</dbReference>
<dbReference type="PROSITE" id="PS50012">
    <property type="entry name" value="RCC1_3"/>
    <property type="match status" value="5"/>
</dbReference>
<dbReference type="PROSITE" id="PS51257">
    <property type="entry name" value="PROKAR_LIPOPROTEIN"/>
    <property type="match status" value="1"/>
</dbReference>
<dbReference type="Proteomes" id="UP000076104">
    <property type="component" value="Chromosome"/>
</dbReference>
<dbReference type="RefSeq" id="WP_062844059.1">
    <property type="nucleotide sequence ID" value="NZ_CP014945.1"/>
</dbReference>
<dbReference type="InterPro" id="IPR013783">
    <property type="entry name" value="Ig-like_fold"/>
</dbReference>
<feature type="chain" id="PRO_5046022410" evidence="2">
    <location>
        <begin position="24"/>
        <end position="557"/>
    </location>
</feature>
<dbReference type="InterPro" id="IPR058923">
    <property type="entry name" value="RCC1-like_dom"/>
</dbReference>
<proteinExistence type="predicted"/>
<feature type="domain" description="RCC1-like" evidence="3">
    <location>
        <begin position="241"/>
        <end position="552"/>
    </location>
</feature>